<evidence type="ECO:0000313" key="1">
    <source>
        <dbReference type="EMBL" id="KAI0065973.1"/>
    </source>
</evidence>
<sequence length="327" mass="37335">MHVFATPPLSISEAHLLNIVFTAGYVLPLYLTKYTRLSFSHSAVKAGDGRLKQPSDRWRDDPAVIRARLTSATISTLAACYITHSVVSSRWKGEESVSNAFCINLWDLTSLRLGLIVHWNEPLVYLVTPLLFLGPLYGHFLGSGLPFMSKWTFKEQVVGKVFSWTGFRNYVVGPISEELVWRSCIIAAYHLAGASNLLMIFLTPISFGAAHLHHGWETYNKFGRTRQALQRAIVMTLFQFTYTTLFGFHCAYLFLRSSSVFPPMIAHTFCNFMGVPQLQEELKWYPSHRRYIQAMYMGGIVAYICTMYSWTLADNSFFWFANQSKAW</sequence>
<accession>A0ACB8TBM0</accession>
<proteinExistence type="predicted"/>
<reference evidence="1" key="1">
    <citation type="submission" date="2021-03" db="EMBL/GenBank/DDBJ databases">
        <authorList>
            <consortium name="DOE Joint Genome Institute"/>
            <person name="Ahrendt S."/>
            <person name="Looney B.P."/>
            <person name="Miyauchi S."/>
            <person name="Morin E."/>
            <person name="Drula E."/>
            <person name="Courty P.E."/>
            <person name="Chicoki N."/>
            <person name="Fauchery L."/>
            <person name="Kohler A."/>
            <person name="Kuo A."/>
            <person name="Labutti K."/>
            <person name="Pangilinan J."/>
            <person name="Lipzen A."/>
            <person name="Riley R."/>
            <person name="Andreopoulos W."/>
            <person name="He G."/>
            <person name="Johnson J."/>
            <person name="Barry K.W."/>
            <person name="Grigoriev I.V."/>
            <person name="Nagy L."/>
            <person name="Hibbett D."/>
            <person name="Henrissat B."/>
            <person name="Matheny P.B."/>
            <person name="Labbe J."/>
            <person name="Martin F."/>
        </authorList>
    </citation>
    <scope>NUCLEOTIDE SEQUENCE</scope>
    <source>
        <strain evidence="1">HHB10654</strain>
    </source>
</reference>
<name>A0ACB8TBM0_9AGAM</name>
<evidence type="ECO:0000313" key="2">
    <source>
        <dbReference type="Proteomes" id="UP000814140"/>
    </source>
</evidence>
<dbReference type="Proteomes" id="UP000814140">
    <property type="component" value="Unassembled WGS sequence"/>
</dbReference>
<organism evidence="1 2">
    <name type="scientific">Artomyces pyxidatus</name>
    <dbReference type="NCBI Taxonomy" id="48021"/>
    <lineage>
        <taxon>Eukaryota</taxon>
        <taxon>Fungi</taxon>
        <taxon>Dikarya</taxon>
        <taxon>Basidiomycota</taxon>
        <taxon>Agaricomycotina</taxon>
        <taxon>Agaricomycetes</taxon>
        <taxon>Russulales</taxon>
        <taxon>Auriscalpiaceae</taxon>
        <taxon>Artomyces</taxon>
    </lineage>
</organism>
<reference evidence="1" key="2">
    <citation type="journal article" date="2022" name="New Phytol.">
        <title>Evolutionary transition to the ectomycorrhizal habit in the genomes of a hyperdiverse lineage of mushroom-forming fungi.</title>
        <authorList>
            <person name="Looney B."/>
            <person name="Miyauchi S."/>
            <person name="Morin E."/>
            <person name="Drula E."/>
            <person name="Courty P.E."/>
            <person name="Kohler A."/>
            <person name="Kuo A."/>
            <person name="LaButti K."/>
            <person name="Pangilinan J."/>
            <person name="Lipzen A."/>
            <person name="Riley R."/>
            <person name="Andreopoulos W."/>
            <person name="He G."/>
            <person name="Johnson J."/>
            <person name="Nolan M."/>
            <person name="Tritt A."/>
            <person name="Barry K.W."/>
            <person name="Grigoriev I.V."/>
            <person name="Nagy L.G."/>
            <person name="Hibbett D."/>
            <person name="Henrissat B."/>
            <person name="Matheny P.B."/>
            <person name="Labbe J."/>
            <person name="Martin F.M."/>
        </authorList>
    </citation>
    <scope>NUCLEOTIDE SEQUENCE</scope>
    <source>
        <strain evidence="1">HHB10654</strain>
    </source>
</reference>
<dbReference type="EMBL" id="MU277194">
    <property type="protein sequence ID" value="KAI0065973.1"/>
    <property type="molecule type" value="Genomic_DNA"/>
</dbReference>
<keyword evidence="2" id="KW-1185">Reference proteome</keyword>
<protein>
    <submittedName>
        <fullName evidence="1">Abi-domain-containing protein</fullName>
    </submittedName>
</protein>
<gene>
    <name evidence="1" type="ORF">BV25DRAFT_1880030</name>
</gene>
<comment type="caution">
    <text evidence="1">The sequence shown here is derived from an EMBL/GenBank/DDBJ whole genome shotgun (WGS) entry which is preliminary data.</text>
</comment>